<dbReference type="AlphaFoldDB" id="A0A327XHR8"/>
<protein>
    <submittedName>
        <fullName evidence="2">Sulfotransferase family protein</fullName>
    </submittedName>
</protein>
<dbReference type="GO" id="GO:0016740">
    <property type="term" value="F:transferase activity"/>
    <property type="evidence" value="ECO:0007669"/>
    <property type="project" value="UniProtKB-KW"/>
</dbReference>
<organism evidence="2 3">
    <name type="scientific">Salipiger aestuarii</name>
    <dbReference type="NCBI Taxonomy" id="568098"/>
    <lineage>
        <taxon>Bacteria</taxon>
        <taxon>Pseudomonadati</taxon>
        <taxon>Pseudomonadota</taxon>
        <taxon>Alphaproteobacteria</taxon>
        <taxon>Rhodobacterales</taxon>
        <taxon>Roseobacteraceae</taxon>
        <taxon>Salipiger</taxon>
    </lineage>
</organism>
<keyword evidence="2" id="KW-0808">Transferase</keyword>
<evidence type="ECO:0000313" key="3">
    <source>
        <dbReference type="Proteomes" id="UP000249165"/>
    </source>
</evidence>
<reference evidence="2 3" key="1">
    <citation type="submission" date="2018-06" db="EMBL/GenBank/DDBJ databases">
        <title>Genomic Encyclopedia of Archaeal and Bacterial Type Strains, Phase II (KMG-II): from individual species to whole genera.</title>
        <authorList>
            <person name="Goeker M."/>
        </authorList>
    </citation>
    <scope>NUCLEOTIDE SEQUENCE [LARGE SCALE GENOMIC DNA]</scope>
    <source>
        <strain evidence="2 3">DSM 22011</strain>
    </source>
</reference>
<dbReference type="SUPFAM" id="SSF52540">
    <property type="entry name" value="P-loop containing nucleoside triphosphate hydrolases"/>
    <property type="match status" value="1"/>
</dbReference>
<keyword evidence="3" id="KW-1185">Reference proteome</keyword>
<dbReference type="InterPro" id="IPR027417">
    <property type="entry name" value="P-loop_NTPase"/>
</dbReference>
<evidence type="ECO:0000256" key="1">
    <source>
        <dbReference type="SAM" id="MobiDB-lite"/>
    </source>
</evidence>
<comment type="caution">
    <text evidence="2">The sequence shown here is derived from an EMBL/GenBank/DDBJ whole genome shotgun (WGS) entry which is preliminary data.</text>
</comment>
<accession>A0A327XHR8</accession>
<evidence type="ECO:0000313" key="2">
    <source>
        <dbReference type="EMBL" id="RAK07811.1"/>
    </source>
</evidence>
<dbReference type="Proteomes" id="UP000249165">
    <property type="component" value="Unassembled WGS sequence"/>
</dbReference>
<dbReference type="Pfam" id="PF13469">
    <property type="entry name" value="Sulfotransfer_3"/>
    <property type="match status" value="1"/>
</dbReference>
<name>A0A327XHR8_9RHOB</name>
<dbReference type="EMBL" id="QLMG01000091">
    <property type="protein sequence ID" value="RAK07811.1"/>
    <property type="molecule type" value="Genomic_DNA"/>
</dbReference>
<sequence length="235" mass="26387">MPSDFAHPPGGYVFVITYGRSGSTLLQNILNAIPGYQVRGENNNAILPLAQSWQAVNGSEPMRGARRAGRETSPEDPFYGAEKVDPTEYGQALAATFARMVLRPDPGTRVSGFKEIRFHLHPRLFGPTLDFIRQFFPRTRFVFNTRDLAAVSRSGWWANMDPKAVQAELSAAETLFSNYVARHPRICHQVQYDTYVQAPETLQTLFDFLGEEMNANMIERVLNTPLDHARTPGGR</sequence>
<dbReference type="Gene3D" id="3.40.50.300">
    <property type="entry name" value="P-loop containing nucleotide triphosphate hydrolases"/>
    <property type="match status" value="1"/>
</dbReference>
<gene>
    <name evidence="2" type="ORF">ATI53_10912</name>
</gene>
<feature type="region of interest" description="Disordered" evidence="1">
    <location>
        <begin position="60"/>
        <end position="81"/>
    </location>
</feature>
<proteinExistence type="predicted"/>
<dbReference type="RefSeq" id="WP_170134652.1">
    <property type="nucleotide sequence ID" value="NZ_LIGK01000043.1"/>
</dbReference>